<feature type="compositionally biased region" description="Low complexity" evidence="1">
    <location>
        <begin position="1179"/>
        <end position="1194"/>
    </location>
</feature>
<dbReference type="Proteomes" id="UP001215503">
    <property type="component" value="Unassembled WGS sequence"/>
</dbReference>
<feature type="region of interest" description="Disordered" evidence="1">
    <location>
        <begin position="1175"/>
        <end position="1196"/>
    </location>
</feature>
<evidence type="ECO:0000313" key="3">
    <source>
        <dbReference type="EMBL" id="MDF2097403.1"/>
    </source>
</evidence>
<proteinExistence type="predicted"/>
<accession>A0ABT5YR57</accession>
<evidence type="ECO:0000259" key="2">
    <source>
        <dbReference type="Pfam" id="PF01471"/>
    </source>
</evidence>
<organism evidence="3 4">
    <name type="scientific">Aquibaculum arenosum</name>
    <dbReference type="NCBI Taxonomy" id="3032591"/>
    <lineage>
        <taxon>Bacteria</taxon>
        <taxon>Pseudomonadati</taxon>
        <taxon>Pseudomonadota</taxon>
        <taxon>Alphaproteobacteria</taxon>
        <taxon>Rhodospirillales</taxon>
        <taxon>Rhodovibrionaceae</taxon>
        <taxon>Aquibaculum</taxon>
    </lineage>
</organism>
<dbReference type="InterPro" id="IPR036365">
    <property type="entry name" value="PGBD-like_sf"/>
</dbReference>
<sequence>MRRLLTMLALPVILAALLPGTVEARRLLQDGAIEAHVADGEWCAERIYVELRTPVRESFAGDAFQVRRAVAILGSLLPLECPQAREMELVGTVGGTPVWRAAAGAASGELRVLSTPAQGDLVPLDERQRTLEIQSTLNSLGFDTGSPDGMAGPRTRAAIRAWRASRGLAGSDRPSADVLLALRRERGAASEAPEEELAELATRPPAVISPVAETGPVTAPVPTAPTATPAPAASGKLQDFAAAHNLVLVNGRVALPAGHWSPQRIKQSEPAGLLDRLALRAAPEMTADDSAALAYLEMLPREVRRRIISGALTEMTEGQHRTLEMRAWSLKTWDMRRLGLNEFEYQRLLQGYRSEGQPRLISEAPELPLPALIVCGGELGNYDFEQQRFTLEHSCADVKTGSQRVYAQLFLAGAPTHIDKTPEEAELLRVRLENGNRLYAAVEVQIVGIAPKERRNNAFDLTLSPQTLIFYEDAELQVELARVGFDAGPEQLVADGPMLDPRRLIVKNDRRWEGKDRELLEHHLAMLALTVAPGILDSDEGAFNYMARLNAEQKRRLAEAAGVDYETIFGKGDRVAQQVRYNLDEFARRRLLQAFREEFSAHLLEVTPELPLPLLLYCDVGLGEYDFERSFFPFFQPLDSSCSQLNAFRESGFRTVVPLDGAPLGIAVGMDEAVSFRDEHLIERRQVGKRVVTGRPTARLGIEMSLSTVFPSSEQRIRHQVFNAEIKVEGIVLFSATDSDRTTPLRRLDFQVHDPASVASEPLEVPELTDSATLMLAMLKAGLLEPSGEDWRQWAGARVRAEAGGKEAIWPSFFGGSIEVRGQGGPENRISDELLSLFEQWTRKRAAALPATLRLETGPTKLTSAQQAEGRLPLLTVNSSQDERTLAEELGVPHDYLYLQRLRNEDKHPLPIDTLALVLPAAAESYAIDLQGTPMLPNLSVRPQLHLTFANPRLVQLNRRSVLLLDAKPGVARLLARETGEELARTEFQEEPEAKPEAIAFPPEGYMAVLHARMAGGDAVEMVYKSYGSRFDAFTRRQRAEEAVATARNFDPGDEGFWVVGDVTFSEYDFGTERFPVRALSLDDHERSYGSTITLAAADRAQFDVLMTPDEARRWQSDNASHPRYALRARVVAEGATSRRLQLRVLEFEVLDRDATLSVRDERVLYRGTLDQKEVPHTPAMAGDQPDADAAAGEAEGRAEPLAILGVSLGSPLDDAIELLTQEFTDAEVFGTERAERSAAQEGNLWDSFNEALMVRSGDGREAVMVYSEPPTAAERVTALTRWVDFGTSGPPLSNVEELLTKHYGSADIRSDATTAVLLAWHADREKADRRCQNSLSMLARQEWRVDHHPWQGTEGALELPRAHAAHPGGAARTISQNGAFPFRVSGFIGPGLSGARCPETLFALIVAGPDGRALRLLTGLADPLALEETVEANRSSMMQGSASESTAEIDLKF</sequence>
<dbReference type="RefSeq" id="WP_275824205.1">
    <property type="nucleotide sequence ID" value="NZ_JARHUD010000013.1"/>
</dbReference>
<feature type="domain" description="Peptidoglycan binding-like" evidence="2">
    <location>
        <begin position="129"/>
        <end position="169"/>
    </location>
</feature>
<dbReference type="InterPro" id="IPR002477">
    <property type="entry name" value="Peptidoglycan-bd-like"/>
</dbReference>
<feature type="region of interest" description="Disordered" evidence="1">
    <location>
        <begin position="1435"/>
        <end position="1454"/>
    </location>
</feature>
<dbReference type="SUPFAM" id="SSF47090">
    <property type="entry name" value="PGBD-like"/>
    <property type="match status" value="1"/>
</dbReference>
<feature type="compositionally biased region" description="Polar residues" evidence="1">
    <location>
        <begin position="1435"/>
        <end position="1447"/>
    </location>
</feature>
<name>A0ABT5YR57_9PROT</name>
<dbReference type="InterPro" id="IPR036366">
    <property type="entry name" value="PGBDSf"/>
</dbReference>
<evidence type="ECO:0000313" key="4">
    <source>
        <dbReference type="Proteomes" id="UP001215503"/>
    </source>
</evidence>
<evidence type="ECO:0000256" key="1">
    <source>
        <dbReference type="SAM" id="MobiDB-lite"/>
    </source>
</evidence>
<dbReference type="EMBL" id="JARHUD010000013">
    <property type="protein sequence ID" value="MDF2097403.1"/>
    <property type="molecule type" value="Genomic_DNA"/>
</dbReference>
<reference evidence="3 4" key="1">
    <citation type="submission" date="2023-03" db="EMBL/GenBank/DDBJ databases">
        <title>Fodinicurvata sp. CAU 1616 isolated from sea sendiment.</title>
        <authorList>
            <person name="Kim W."/>
        </authorList>
    </citation>
    <scope>NUCLEOTIDE SEQUENCE [LARGE SCALE GENOMIC DNA]</scope>
    <source>
        <strain evidence="3 4">CAU 1616</strain>
    </source>
</reference>
<protein>
    <submittedName>
        <fullName evidence="3">Peptidoglycan-binding domain-containing protein</fullName>
    </submittedName>
</protein>
<dbReference type="Pfam" id="PF01471">
    <property type="entry name" value="PG_binding_1"/>
    <property type="match status" value="1"/>
</dbReference>
<dbReference type="Gene3D" id="1.10.101.10">
    <property type="entry name" value="PGBD-like superfamily/PGBD"/>
    <property type="match status" value="1"/>
</dbReference>
<gene>
    <name evidence="3" type="ORF">P2G67_15610</name>
</gene>
<keyword evidence="4" id="KW-1185">Reference proteome</keyword>
<comment type="caution">
    <text evidence="3">The sequence shown here is derived from an EMBL/GenBank/DDBJ whole genome shotgun (WGS) entry which is preliminary data.</text>
</comment>